<dbReference type="EMBL" id="JAKFFV010000002">
    <property type="protein sequence ID" value="MCF2496813.1"/>
    <property type="molecule type" value="Genomic_DNA"/>
</dbReference>
<dbReference type="Proteomes" id="UP001139411">
    <property type="component" value="Unassembled WGS sequence"/>
</dbReference>
<dbReference type="GO" id="GO:0016746">
    <property type="term" value="F:acyltransferase activity"/>
    <property type="evidence" value="ECO:0007669"/>
    <property type="project" value="InterPro"/>
</dbReference>
<dbReference type="Gene3D" id="3.40.47.10">
    <property type="match status" value="1"/>
</dbReference>
<evidence type="ECO:0000259" key="1">
    <source>
        <dbReference type="Pfam" id="PF13723"/>
    </source>
</evidence>
<feature type="domain" description="Beta-ketoacyl synthase-like N-terminal" evidence="1">
    <location>
        <begin position="42"/>
        <end position="169"/>
    </location>
</feature>
<reference evidence="2" key="1">
    <citation type="submission" date="2022-01" db="EMBL/GenBank/DDBJ databases">
        <title>Novel species in genus Dyadobacter.</title>
        <authorList>
            <person name="Ma C."/>
        </authorList>
    </citation>
    <scope>NUCLEOTIDE SEQUENCE</scope>
    <source>
        <strain evidence="2">CY357</strain>
    </source>
</reference>
<evidence type="ECO:0000313" key="3">
    <source>
        <dbReference type="Proteomes" id="UP001139411"/>
    </source>
</evidence>
<sequence length="321" mass="34802">MYYISAASTISHQPTFRNVGFSASIEPLQESSALLSPDYKGFIDAGLLRRMSKILRMSVACAKDCIGQAKIEQPDAIIVGTGLGCLLDTEKFLNNVITIEGLLPPTAFIQSTHNTMAGQISLSIGNHGYNMTHTQNNISFENALMDAMLLLDENEGNILVGAADEAIDFLTNTSENLHLDIANPITSGASFFMLSSNRNEESVAGIKDSRAIGLVQDITSEINDFLRENELSVAELDLVLVSDVHRHDSDGVLSLIQNLGIDKSKCVDYLTYSGIYPTTSAFAVHLAVDRMKADKSLRNVLVCNTLIQSNLGLTLLQSIEA</sequence>
<gene>
    <name evidence="2" type="ORF">L0661_00745</name>
</gene>
<dbReference type="SUPFAM" id="SSF53901">
    <property type="entry name" value="Thiolase-like"/>
    <property type="match status" value="1"/>
</dbReference>
<dbReference type="InterPro" id="IPR014030">
    <property type="entry name" value="Ketoacyl_synth_N"/>
</dbReference>
<dbReference type="RefSeq" id="WP_235176453.1">
    <property type="nucleotide sequence ID" value="NZ_JAKFFV010000002.1"/>
</dbReference>
<proteinExistence type="predicted"/>
<comment type="caution">
    <text evidence="2">The sequence shown here is derived from an EMBL/GenBank/DDBJ whole genome shotgun (WGS) entry which is preliminary data.</text>
</comment>
<accession>A0A9X1Q7X7</accession>
<organism evidence="2 3">
    <name type="scientific">Dyadobacter chenhuakuii</name>
    <dbReference type="NCBI Taxonomy" id="2909339"/>
    <lineage>
        <taxon>Bacteria</taxon>
        <taxon>Pseudomonadati</taxon>
        <taxon>Bacteroidota</taxon>
        <taxon>Cytophagia</taxon>
        <taxon>Cytophagales</taxon>
        <taxon>Spirosomataceae</taxon>
        <taxon>Dyadobacter</taxon>
    </lineage>
</organism>
<dbReference type="InterPro" id="IPR016039">
    <property type="entry name" value="Thiolase-like"/>
</dbReference>
<name>A0A9X1Q7X7_9BACT</name>
<dbReference type="AlphaFoldDB" id="A0A9X1Q7X7"/>
<dbReference type="Pfam" id="PF13723">
    <property type="entry name" value="Ketoacyl-synt_2"/>
    <property type="match status" value="1"/>
</dbReference>
<protein>
    <submittedName>
        <fullName evidence="2">Beta-ketoacyl synthase chain length factor</fullName>
    </submittedName>
</protein>
<evidence type="ECO:0000313" key="2">
    <source>
        <dbReference type="EMBL" id="MCF2496813.1"/>
    </source>
</evidence>